<dbReference type="HOGENOM" id="CLU_305861_0_0_1"/>
<dbReference type="EMBL" id="CP002503">
    <property type="protein sequence ID" value="AET41113.1"/>
    <property type="molecule type" value="Genomic_DNA"/>
</dbReference>
<evidence type="ECO:0000256" key="1">
    <source>
        <dbReference type="SAM" id="Coils"/>
    </source>
</evidence>
<proteinExistence type="predicted"/>
<dbReference type="OrthoDB" id="4050802at2759"/>
<dbReference type="OMA" id="CYQINEM"/>
<dbReference type="AlphaFoldDB" id="G8JW98"/>
<feature type="region of interest" description="Disordered" evidence="2">
    <location>
        <begin position="783"/>
        <end position="808"/>
    </location>
</feature>
<reference evidence="4" key="1">
    <citation type="journal article" date="2012" name="G3 (Bethesda)">
        <title>Pichia sorbitophila, an interspecies yeast hybrid reveals early steps of genome resolution following polyploidization.</title>
        <authorList>
            <person name="Leh Louis V."/>
            <person name="Despons L."/>
            <person name="Friedrich A."/>
            <person name="Martin T."/>
            <person name="Durrens P."/>
            <person name="Casaregola S."/>
            <person name="Neuveglise C."/>
            <person name="Fairhead C."/>
            <person name="Marck C."/>
            <person name="Cruz J.A."/>
            <person name="Straub M.L."/>
            <person name="Kugler V."/>
            <person name="Sacerdot C."/>
            <person name="Uzunov Z."/>
            <person name="Thierry A."/>
            <person name="Weiss S."/>
            <person name="Bleykasten C."/>
            <person name="De Montigny J."/>
            <person name="Jacques N."/>
            <person name="Jung P."/>
            <person name="Lemaire M."/>
            <person name="Mallet S."/>
            <person name="Morel G."/>
            <person name="Richard G.F."/>
            <person name="Sarkar A."/>
            <person name="Savel G."/>
            <person name="Schacherer J."/>
            <person name="Seret M.L."/>
            <person name="Talla E."/>
            <person name="Samson G."/>
            <person name="Jubin C."/>
            <person name="Poulain J."/>
            <person name="Vacherie B."/>
            <person name="Barbe V."/>
            <person name="Pelletier E."/>
            <person name="Sherman D.J."/>
            <person name="Westhof E."/>
            <person name="Weissenbach J."/>
            <person name="Baret P.V."/>
            <person name="Wincker P."/>
            <person name="Gaillardin C."/>
            <person name="Dujon B."/>
            <person name="Souciet J.L."/>
        </authorList>
    </citation>
    <scope>NUCLEOTIDE SEQUENCE [LARGE SCALE GENOMIC DNA]</scope>
    <source>
        <strain evidence="4">CBS 270.75 / DBVPG 7215 / KCTC 17166 / NRRL Y-17582</strain>
    </source>
</reference>
<feature type="region of interest" description="Disordered" evidence="2">
    <location>
        <begin position="1"/>
        <end position="44"/>
    </location>
</feature>
<evidence type="ECO:0000256" key="2">
    <source>
        <dbReference type="SAM" id="MobiDB-lite"/>
    </source>
</evidence>
<dbReference type="Proteomes" id="UP000006790">
    <property type="component" value="Chromosome 7"/>
</dbReference>
<gene>
    <name evidence="3" type="ordered locus">Ecym_7269</name>
</gene>
<protein>
    <submittedName>
        <fullName evidence="3">Uncharacterized protein</fullName>
    </submittedName>
</protein>
<feature type="compositionally biased region" description="Low complexity" evidence="2">
    <location>
        <begin position="19"/>
        <end position="31"/>
    </location>
</feature>
<dbReference type="GeneID" id="11469522"/>
<name>G8JW98_ERECY</name>
<feature type="region of interest" description="Disordered" evidence="2">
    <location>
        <begin position="303"/>
        <end position="325"/>
    </location>
</feature>
<organism evidence="3 4">
    <name type="scientific">Eremothecium cymbalariae (strain CBS 270.75 / DBVPG 7215 / KCTC 17166 / NRRL Y-17582)</name>
    <name type="common">Yeast</name>
    <dbReference type="NCBI Taxonomy" id="931890"/>
    <lineage>
        <taxon>Eukaryota</taxon>
        <taxon>Fungi</taxon>
        <taxon>Dikarya</taxon>
        <taxon>Ascomycota</taxon>
        <taxon>Saccharomycotina</taxon>
        <taxon>Saccharomycetes</taxon>
        <taxon>Saccharomycetales</taxon>
        <taxon>Saccharomycetaceae</taxon>
        <taxon>Eremothecium</taxon>
    </lineage>
</organism>
<evidence type="ECO:0000313" key="3">
    <source>
        <dbReference type="EMBL" id="AET41113.1"/>
    </source>
</evidence>
<feature type="region of interest" description="Disordered" evidence="2">
    <location>
        <begin position="90"/>
        <end position="118"/>
    </location>
</feature>
<dbReference type="InParanoid" id="G8JW98"/>
<keyword evidence="1" id="KW-0175">Coiled coil</keyword>
<feature type="compositionally biased region" description="Polar residues" evidence="2">
    <location>
        <begin position="937"/>
        <end position="957"/>
    </location>
</feature>
<feature type="coiled-coil region" evidence="1">
    <location>
        <begin position="522"/>
        <end position="712"/>
    </location>
</feature>
<evidence type="ECO:0000313" key="4">
    <source>
        <dbReference type="Proteomes" id="UP000006790"/>
    </source>
</evidence>
<feature type="coiled-coil region" evidence="1">
    <location>
        <begin position="417"/>
        <end position="455"/>
    </location>
</feature>
<feature type="compositionally biased region" description="Polar residues" evidence="2">
    <location>
        <begin position="848"/>
        <end position="863"/>
    </location>
</feature>
<feature type="region of interest" description="Disordered" evidence="2">
    <location>
        <begin position="262"/>
        <end position="281"/>
    </location>
</feature>
<keyword evidence="4" id="KW-1185">Reference proteome</keyword>
<sequence>MNQYSISDCSKQSLIESQSTPPSAASSSTDSDSNRYSDDYRLQNVLTPTKSLRHVISATDSAKNTANGSYWKEKALGRWRRPSLLSPKIKKLRRVRSSSAASSKDSKRRGKGSLESCYYTRKNNSTGTLNDFGLRNIRSEEQMLYCGENEDDYSQYEPDIIEKIKLRKNMAYQNKLKKLASNSPVHLLYQSWKETRGYSNSVSVFWNHMKFYFKTQFEKDDYVPFNPETYSISEEYEDIAKFECVGRAMSLDMKEMTPDWRKFLPSPPSSSGSKETRPEGAAKVAFGPRQQFEVQEFDAEAPPTACSRVGNEKTNSLTKGSLKPSSRHTLEDEKYCYRQTTEAVAYPHDCIRGLIYKLYNIVGYDTELADVNDLAFNLEVLAACIASNNKKVMKRLMDKNKESAFLRNSIRDLCYQINEMQVTIEELDYKVSQLTEKLTKERESHKNKVESLRDELVYFKNFSNKRFSVLINEQSTLISNMNKFFKESNYSIWNSDTQSVLRSFATTIDSRVGEFGIFHEMNKELLNENERLRKELNIYKDSPYLEKECQRLVAVMEEKNETISQLTQLKENYRELLVKKAAMQKELGVLRKHTEDLERQINTMEESHKKQLKELSKLSVKQRRKSLGFFDEKLYQEEIHSLEIQLEEARDKLLLSVEEITELHDKIALVEMEKNEINNEKKDIVESLMTAKAEFQQRELEHMSLAEQLENESEIKNRVLNKCLHIINRYQFELQSSNCGKKRDRFRTVFHYLTSRQKDLKEVSEWIETEVIKQINSASAIKNDELGSQRSESTQENSAYNTGSSSIYSTMPENTSAVSIQPFSPTPLLLTNFNIHRNNKEKEHTLDPPSTSNSIAVSSSGDRNAFDQTSIVTLNETLNLESAENHEMANVNDDSSDGTMRTLMDFRYGIDGLGAQKVSQLMKGRPKTGPPDDNESAHSASLKISENSGTMWANTDKSSQEEKASPMRFIELISSDDESF</sequence>
<dbReference type="RefSeq" id="XP_003647930.1">
    <property type="nucleotide sequence ID" value="XM_003647882.1"/>
</dbReference>
<dbReference type="eggNOG" id="ENOG502SYE0">
    <property type="taxonomic scope" value="Eukaryota"/>
</dbReference>
<feature type="compositionally biased region" description="Basic and acidic residues" evidence="2">
    <location>
        <begin position="32"/>
        <end position="41"/>
    </location>
</feature>
<dbReference type="KEGG" id="erc:Ecym_7269"/>
<feature type="compositionally biased region" description="Polar residues" evidence="2">
    <location>
        <begin position="1"/>
        <end position="18"/>
    </location>
</feature>
<feature type="region of interest" description="Disordered" evidence="2">
    <location>
        <begin position="921"/>
        <end position="980"/>
    </location>
</feature>
<feature type="compositionally biased region" description="Polar residues" evidence="2">
    <location>
        <begin position="788"/>
        <end position="808"/>
    </location>
</feature>
<accession>G8JW98</accession>
<feature type="region of interest" description="Disordered" evidence="2">
    <location>
        <begin position="841"/>
        <end position="863"/>
    </location>
</feature>